<keyword evidence="2" id="KW-1185">Reference proteome</keyword>
<dbReference type="EMBL" id="JAHLQK010000005">
    <property type="protein sequence ID" value="MBU5677622.1"/>
    <property type="molecule type" value="Genomic_DNA"/>
</dbReference>
<comment type="caution">
    <text evidence="1">The sequence shown here is derived from an EMBL/GenBank/DDBJ whole genome shotgun (WGS) entry which is preliminary data.</text>
</comment>
<accession>A0ABS6G562</accession>
<sequence>MSCRKCESMICSQALREGKCKICEKIILTPHSPCWQYCEECANERHLCKQCGCEDHTDTKKSIKCENV</sequence>
<protein>
    <submittedName>
        <fullName evidence="1">Uncharacterized protein</fullName>
    </submittedName>
</protein>
<gene>
    <name evidence="1" type="ORF">KQI88_14460</name>
</gene>
<evidence type="ECO:0000313" key="1">
    <source>
        <dbReference type="EMBL" id="MBU5677622.1"/>
    </source>
</evidence>
<name>A0ABS6G562_9FIRM</name>
<evidence type="ECO:0000313" key="2">
    <source>
        <dbReference type="Proteomes" id="UP000779508"/>
    </source>
</evidence>
<organism evidence="1 2">
    <name type="scientific">Alkaliphilus flagellatus</name>
    <dbReference type="NCBI Taxonomy" id="2841507"/>
    <lineage>
        <taxon>Bacteria</taxon>
        <taxon>Bacillati</taxon>
        <taxon>Bacillota</taxon>
        <taxon>Clostridia</taxon>
        <taxon>Peptostreptococcales</taxon>
        <taxon>Natronincolaceae</taxon>
        <taxon>Alkaliphilus</taxon>
    </lineage>
</organism>
<dbReference type="RefSeq" id="WP_216418470.1">
    <property type="nucleotide sequence ID" value="NZ_JAHLQK010000005.1"/>
</dbReference>
<dbReference type="Proteomes" id="UP000779508">
    <property type="component" value="Unassembled WGS sequence"/>
</dbReference>
<proteinExistence type="predicted"/>
<reference evidence="1 2" key="1">
    <citation type="submission" date="2021-06" db="EMBL/GenBank/DDBJ databases">
        <authorList>
            <person name="Sun Q."/>
            <person name="Li D."/>
        </authorList>
    </citation>
    <scope>NUCLEOTIDE SEQUENCE [LARGE SCALE GENOMIC DNA]</scope>
    <source>
        <strain evidence="1 2">MSJ-5</strain>
    </source>
</reference>